<dbReference type="Proteomes" id="UP001060170">
    <property type="component" value="Chromosome 10"/>
</dbReference>
<keyword evidence="2" id="KW-1185">Reference proteome</keyword>
<reference evidence="1 2" key="3">
    <citation type="journal article" date="2022" name="Microbiol. Spectr.">
        <title>Folding features and dynamics of 3D genome architecture in plant fungal pathogens.</title>
        <authorList>
            <person name="Xia C."/>
        </authorList>
    </citation>
    <scope>NUCLEOTIDE SEQUENCE [LARGE SCALE GENOMIC DNA]</scope>
    <source>
        <strain evidence="1 2">93-210</strain>
    </source>
</reference>
<evidence type="ECO:0000313" key="2">
    <source>
        <dbReference type="Proteomes" id="UP001060170"/>
    </source>
</evidence>
<protein>
    <submittedName>
        <fullName evidence="1">Uncharacterized protein</fullName>
    </submittedName>
</protein>
<proteinExistence type="predicted"/>
<accession>A0ACC0E8S2</accession>
<gene>
    <name evidence="1" type="ORF">MJO28_010823</name>
</gene>
<dbReference type="EMBL" id="CM045874">
    <property type="protein sequence ID" value="KAI7945128.1"/>
    <property type="molecule type" value="Genomic_DNA"/>
</dbReference>
<name>A0ACC0E8S2_9BASI</name>
<evidence type="ECO:0000313" key="1">
    <source>
        <dbReference type="EMBL" id="KAI7945128.1"/>
    </source>
</evidence>
<comment type="caution">
    <text evidence="1">The sequence shown here is derived from an EMBL/GenBank/DDBJ whole genome shotgun (WGS) entry which is preliminary data.</text>
</comment>
<sequence length="67" mass="7688">MTPSQSRSGGNLSFTHHGSSEISFKSKEVVEYALEDFVRAWRLYVERKLWFEQSDEGSANKNNFSKG</sequence>
<reference evidence="2" key="1">
    <citation type="journal article" date="2018" name="BMC Genomics">
        <title>Genomic insights into host adaptation between the wheat stripe rust pathogen (Puccinia striiformis f. sp. tritici) and the barley stripe rust pathogen (Puccinia striiformis f. sp. hordei).</title>
        <authorList>
            <person name="Xia C."/>
            <person name="Wang M."/>
            <person name="Yin C."/>
            <person name="Cornejo O.E."/>
            <person name="Hulbert S.H."/>
            <person name="Chen X."/>
        </authorList>
    </citation>
    <scope>NUCLEOTIDE SEQUENCE [LARGE SCALE GENOMIC DNA]</scope>
    <source>
        <strain evidence="2">93-210</strain>
    </source>
</reference>
<organism evidence="1 2">
    <name type="scientific">Puccinia striiformis f. sp. tritici</name>
    <dbReference type="NCBI Taxonomy" id="168172"/>
    <lineage>
        <taxon>Eukaryota</taxon>
        <taxon>Fungi</taxon>
        <taxon>Dikarya</taxon>
        <taxon>Basidiomycota</taxon>
        <taxon>Pucciniomycotina</taxon>
        <taxon>Pucciniomycetes</taxon>
        <taxon>Pucciniales</taxon>
        <taxon>Pucciniaceae</taxon>
        <taxon>Puccinia</taxon>
    </lineage>
</organism>
<reference evidence="2" key="2">
    <citation type="journal article" date="2018" name="Mol. Plant Microbe Interact.">
        <title>Genome sequence resources for the wheat stripe rust pathogen (Puccinia striiformis f. sp. tritici) and the barley stripe rust pathogen (Puccinia striiformis f. sp. hordei).</title>
        <authorList>
            <person name="Xia C."/>
            <person name="Wang M."/>
            <person name="Yin C."/>
            <person name="Cornejo O.E."/>
            <person name="Hulbert S.H."/>
            <person name="Chen X."/>
        </authorList>
    </citation>
    <scope>NUCLEOTIDE SEQUENCE [LARGE SCALE GENOMIC DNA]</scope>
    <source>
        <strain evidence="2">93-210</strain>
    </source>
</reference>